<gene>
    <name evidence="9" type="ORF">CYME_CMM010C</name>
</gene>
<dbReference type="GO" id="GO:0046872">
    <property type="term" value="F:metal ion binding"/>
    <property type="evidence" value="ECO:0007669"/>
    <property type="project" value="UniProtKB-KW"/>
</dbReference>
<comment type="similarity">
    <text evidence="2">Belongs to the ADIPOR family.</text>
</comment>
<feature type="transmembrane region" description="Helical" evidence="8">
    <location>
        <begin position="158"/>
        <end position="177"/>
    </location>
</feature>
<dbReference type="eggNOG" id="KOG0748">
    <property type="taxonomic scope" value="Eukaryota"/>
</dbReference>
<dbReference type="PANTHER" id="PTHR20855:SF52">
    <property type="entry name" value="ADIPONECTIN RECEPTOR PROTEIN"/>
    <property type="match status" value="1"/>
</dbReference>
<evidence type="ECO:0000256" key="3">
    <source>
        <dbReference type="ARBA" id="ARBA00022692"/>
    </source>
</evidence>
<dbReference type="RefSeq" id="XP_005536946.1">
    <property type="nucleotide sequence ID" value="XM_005536889.1"/>
</dbReference>
<dbReference type="OMA" id="IGNACDY"/>
<evidence type="ECO:0000256" key="2">
    <source>
        <dbReference type="ARBA" id="ARBA00007018"/>
    </source>
</evidence>
<feature type="binding site" evidence="6">
    <location>
        <position position="137"/>
    </location>
    <ligand>
        <name>Zn(2+)</name>
        <dbReference type="ChEBI" id="CHEBI:29105"/>
    </ligand>
</feature>
<evidence type="ECO:0000256" key="8">
    <source>
        <dbReference type="SAM" id="Phobius"/>
    </source>
</evidence>
<feature type="transmembrane region" description="Helical" evidence="8">
    <location>
        <begin position="117"/>
        <end position="138"/>
    </location>
</feature>
<dbReference type="AlphaFoldDB" id="M1V5M1"/>
<evidence type="ECO:0000256" key="5">
    <source>
        <dbReference type="ARBA" id="ARBA00023136"/>
    </source>
</evidence>
<dbReference type="InterPro" id="IPR004254">
    <property type="entry name" value="AdipoR/HlyIII-related"/>
</dbReference>
<dbReference type="Proteomes" id="UP000007014">
    <property type="component" value="Chromosome 13"/>
</dbReference>
<evidence type="ECO:0000313" key="9">
    <source>
        <dbReference type="EMBL" id="BAM80910.1"/>
    </source>
</evidence>
<evidence type="ECO:0000256" key="4">
    <source>
        <dbReference type="ARBA" id="ARBA00022989"/>
    </source>
</evidence>
<keyword evidence="4 8" id="KW-1133">Transmembrane helix</keyword>
<feature type="transmembrane region" description="Helical" evidence="8">
    <location>
        <begin position="85"/>
        <end position="105"/>
    </location>
</feature>
<dbReference type="OrthoDB" id="529367at2759"/>
<feature type="binding site" evidence="6">
    <location>
        <position position="282"/>
    </location>
    <ligand>
        <name>Zn(2+)</name>
        <dbReference type="ChEBI" id="CHEBI:29105"/>
    </ligand>
</feature>
<dbReference type="GeneID" id="16995025"/>
<keyword evidence="6" id="KW-0479">Metal-binding</keyword>
<feature type="region of interest" description="Disordered" evidence="7">
    <location>
        <begin position="1"/>
        <end position="30"/>
    </location>
</feature>
<feature type="transmembrane region" description="Helical" evidence="8">
    <location>
        <begin position="279"/>
        <end position="297"/>
    </location>
</feature>
<dbReference type="GO" id="GO:0038023">
    <property type="term" value="F:signaling receptor activity"/>
    <property type="evidence" value="ECO:0007669"/>
    <property type="project" value="TreeGrafter"/>
</dbReference>
<dbReference type="Pfam" id="PF03006">
    <property type="entry name" value="HlyIII"/>
    <property type="match status" value="1"/>
</dbReference>
<evidence type="ECO:0000256" key="7">
    <source>
        <dbReference type="SAM" id="MobiDB-lite"/>
    </source>
</evidence>
<evidence type="ECO:0000256" key="1">
    <source>
        <dbReference type="ARBA" id="ARBA00004141"/>
    </source>
</evidence>
<accession>M1V5M1</accession>
<dbReference type="HOGENOM" id="CLU_901255_0_0_1"/>
<name>M1V5M1_CYAM1</name>
<organism evidence="9 10">
    <name type="scientific">Cyanidioschyzon merolae (strain NIES-3377 / 10D)</name>
    <name type="common">Unicellular red alga</name>
    <dbReference type="NCBI Taxonomy" id="280699"/>
    <lineage>
        <taxon>Eukaryota</taxon>
        <taxon>Rhodophyta</taxon>
        <taxon>Bangiophyceae</taxon>
        <taxon>Cyanidiales</taxon>
        <taxon>Cyanidiaceae</taxon>
        <taxon>Cyanidioschyzon</taxon>
    </lineage>
</organism>
<protein>
    <submittedName>
        <fullName evidence="9">Uncharacterized protein</fullName>
    </submittedName>
</protein>
<dbReference type="PANTHER" id="PTHR20855">
    <property type="entry name" value="ADIPOR/PROGESTIN RECEPTOR-RELATED"/>
    <property type="match status" value="1"/>
</dbReference>
<proteinExistence type="inferred from homology"/>
<reference evidence="9 10" key="2">
    <citation type="journal article" date="2007" name="BMC Biol.">
        <title>A 100%-complete sequence reveals unusually simple genomic features in the hot-spring red alga Cyanidioschyzon merolae.</title>
        <authorList>
            <person name="Nozaki H."/>
            <person name="Takano H."/>
            <person name="Misumi O."/>
            <person name="Terasawa K."/>
            <person name="Matsuzaki M."/>
            <person name="Maruyama S."/>
            <person name="Nishida K."/>
            <person name="Yagisawa F."/>
            <person name="Yoshida Y."/>
            <person name="Fujiwara T."/>
            <person name="Takio S."/>
            <person name="Tamura K."/>
            <person name="Chung S.J."/>
            <person name="Nakamura S."/>
            <person name="Kuroiwa H."/>
            <person name="Tanaka K."/>
            <person name="Sato N."/>
            <person name="Kuroiwa T."/>
        </authorList>
    </citation>
    <scope>NUCLEOTIDE SEQUENCE [LARGE SCALE GENOMIC DNA]</scope>
    <source>
        <strain evidence="9 10">10D</strain>
    </source>
</reference>
<keyword evidence="5 8" id="KW-0472">Membrane</keyword>
<evidence type="ECO:0000313" key="10">
    <source>
        <dbReference type="Proteomes" id="UP000007014"/>
    </source>
</evidence>
<dbReference type="KEGG" id="cme:CYME_CMM010C"/>
<comment type="subcellular location">
    <subcellularLocation>
        <location evidence="1">Membrane</location>
        <topology evidence="1">Multi-pass membrane protein</topology>
    </subcellularLocation>
</comment>
<feature type="transmembrane region" description="Helical" evidence="8">
    <location>
        <begin position="239"/>
        <end position="259"/>
    </location>
</feature>
<keyword evidence="6" id="KW-0862">Zinc</keyword>
<feature type="binding site" evidence="6">
    <location>
        <position position="278"/>
    </location>
    <ligand>
        <name>Zn(2+)</name>
        <dbReference type="ChEBI" id="CHEBI:29105"/>
    </ligand>
</feature>
<dbReference type="EMBL" id="AP006495">
    <property type="protein sequence ID" value="BAM80910.1"/>
    <property type="molecule type" value="Genomic_DNA"/>
</dbReference>
<feature type="transmembrane region" description="Helical" evidence="8">
    <location>
        <begin position="184"/>
        <end position="203"/>
    </location>
</feature>
<sequence length="309" mass="35364">MPRNGGMPTDADERAPRQRSPLGDAGTPRRRVKAKGAVVTTLAETPEFLHCPGIVGHYRSYDEYARSVKRILLSFFELHNESMNVWTHFVAALVYLTGIAPYMFWMRLRDAPLLDRYTISLYYVAAATCFLLSAVYHLFLTHSVKAYRVLRMADHQGILLLICASYIPAIGIGYRCHWRIAIQFLWVNAAFYMMAVVGLWYAHRHGYVVFRNITFLGYTSWGLLPLAVGLTLQLEHAAWLLRHAFVMWSIYGIGFVLYVTRFPEKVWVGKFDLWFSSHQLFHIATIAASAVWGRSMLRLHDHVSATGLC</sequence>
<reference evidence="9 10" key="1">
    <citation type="journal article" date="2004" name="Nature">
        <title>Genome sequence of the ultrasmall unicellular red alga Cyanidioschyzon merolae 10D.</title>
        <authorList>
            <person name="Matsuzaki M."/>
            <person name="Misumi O."/>
            <person name="Shin-i T."/>
            <person name="Maruyama S."/>
            <person name="Takahara M."/>
            <person name="Miyagishima S."/>
            <person name="Mori T."/>
            <person name="Nishida K."/>
            <person name="Yagisawa F."/>
            <person name="Nishida K."/>
            <person name="Yoshida Y."/>
            <person name="Nishimura Y."/>
            <person name="Nakao S."/>
            <person name="Kobayashi T."/>
            <person name="Momoyama Y."/>
            <person name="Higashiyama T."/>
            <person name="Minoda A."/>
            <person name="Sano M."/>
            <person name="Nomoto H."/>
            <person name="Oishi K."/>
            <person name="Hayashi H."/>
            <person name="Ohta F."/>
            <person name="Nishizaka S."/>
            <person name="Haga S."/>
            <person name="Miura S."/>
            <person name="Morishita T."/>
            <person name="Kabeya Y."/>
            <person name="Terasawa K."/>
            <person name="Suzuki Y."/>
            <person name="Ishii Y."/>
            <person name="Asakawa S."/>
            <person name="Takano H."/>
            <person name="Ohta N."/>
            <person name="Kuroiwa H."/>
            <person name="Tanaka K."/>
            <person name="Shimizu N."/>
            <person name="Sugano S."/>
            <person name="Sato N."/>
            <person name="Nozaki H."/>
            <person name="Ogasawara N."/>
            <person name="Kohara Y."/>
            <person name="Kuroiwa T."/>
        </authorList>
    </citation>
    <scope>NUCLEOTIDE SEQUENCE [LARGE SCALE GENOMIC DNA]</scope>
    <source>
        <strain evidence="9 10">10D</strain>
    </source>
</reference>
<keyword evidence="10" id="KW-1185">Reference proteome</keyword>
<dbReference type="GO" id="GO:0016020">
    <property type="term" value="C:membrane"/>
    <property type="evidence" value="ECO:0007669"/>
    <property type="project" value="UniProtKB-SubCell"/>
</dbReference>
<keyword evidence="3 8" id="KW-0812">Transmembrane</keyword>
<feature type="transmembrane region" description="Helical" evidence="8">
    <location>
        <begin position="215"/>
        <end position="232"/>
    </location>
</feature>
<evidence type="ECO:0000256" key="6">
    <source>
        <dbReference type="PIRSR" id="PIRSR604254-1"/>
    </source>
</evidence>
<dbReference type="Gramene" id="CMM010CT">
    <property type="protein sequence ID" value="CMM010CT"/>
    <property type="gene ID" value="CMM010C"/>
</dbReference>